<feature type="compositionally biased region" description="Acidic residues" evidence="6">
    <location>
        <begin position="167"/>
        <end position="181"/>
    </location>
</feature>
<comment type="similarity">
    <text evidence="5">Belongs to the RimM family.</text>
</comment>
<accession>A0A857C9B8</accession>
<evidence type="ECO:0000256" key="5">
    <source>
        <dbReference type="HAMAP-Rule" id="MF_00014"/>
    </source>
</evidence>
<dbReference type="InterPro" id="IPR011961">
    <property type="entry name" value="RimM"/>
</dbReference>
<evidence type="ECO:0000313" key="9">
    <source>
        <dbReference type="EMBL" id="QGZ35102.1"/>
    </source>
</evidence>
<keyword evidence="2 5" id="KW-0690">Ribosome biogenesis</keyword>
<dbReference type="PANTHER" id="PTHR33692">
    <property type="entry name" value="RIBOSOME MATURATION FACTOR RIMM"/>
    <property type="match status" value="1"/>
</dbReference>
<feature type="compositionally biased region" description="Basic and acidic residues" evidence="6">
    <location>
        <begin position="182"/>
        <end position="193"/>
    </location>
</feature>
<keyword evidence="4 5" id="KW-0143">Chaperone</keyword>
<evidence type="ECO:0000259" key="8">
    <source>
        <dbReference type="Pfam" id="PF24986"/>
    </source>
</evidence>
<dbReference type="KEGG" id="siw:GH266_11670"/>
<dbReference type="GO" id="GO:0005737">
    <property type="term" value="C:cytoplasm"/>
    <property type="evidence" value="ECO:0007669"/>
    <property type="project" value="UniProtKB-SubCell"/>
</dbReference>
<dbReference type="RefSeq" id="WP_158194056.1">
    <property type="nucleotide sequence ID" value="NZ_CP046908.1"/>
</dbReference>
<dbReference type="InterPro" id="IPR036976">
    <property type="entry name" value="RimM_N_sf"/>
</dbReference>
<dbReference type="GO" id="GO:0006364">
    <property type="term" value="P:rRNA processing"/>
    <property type="evidence" value="ECO:0007669"/>
    <property type="project" value="UniProtKB-UniRule"/>
</dbReference>
<dbReference type="Gene3D" id="2.30.30.240">
    <property type="entry name" value="PRC-barrel domain"/>
    <property type="match status" value="1"/>
</dbReference>
<feature type="domain" description="Ribosome maturation factor RimM PRC barrel" evidence="8">
    <location>
        <begin position="100"/>
        <end position="165"/>
    </location>
</feature>
<dbReference type="InterPro" id="IPR011033">
    <property type="entry name" value="PRC_barrel-like_sf"/>
</dbReference>
<dbReference type="SUPFAM" id="SSF50346">
    <property type="entry name" value="PRC-barrel domain"/>
    <property type="match status" value="1"/>
</dbReference>
<dbReference type="OrthoDB" id="9788191at2"/>
<dbReference type="SUPFAM" id="SSF50447">
    <property type="entry name" value="Translation proteins"/>
    <property type="match status" value="1"/>
</dbReference>
<dbReference type="Gene3D" id="2.40.30.60">
    <property type="entry name" value="RimM"/>
    <property type="match status" value="1"/>
</dbReference>
<comment type="subcellular location">
    <subcellularLocation>
        <location evidence="5">Cytoplasm</location>
    </subcellularLocation>
</comment>
<evidence type="ECO:0000256" key="3">
    <source>
        <dbReference type="ARBA" id="ARBA00022552"/>
    </source>
</evidence>
<protein>
    <recommendedName>
        <fullName evidence="5">Ribosome maturation factor RimM</fullName>
    </recommendedName>
</protein>
<gene>
    <name evidence="5 9" type="primary">rimM</name>
    <name evidence="9" type="ORF">GH266_11670</name>
</gene>
<proteinExistence type="inferred from homology"/>
<dbReference type="EMBL" id="CP046908">
    <property type="protein sequence ID" value="QGZ35102.1"/>
    <property type="molecule type" value="Genomic_DNA"/>
</dbReference>
<dbReference type="Proteomes" id="UP000435648">
    <property type="component" value="Chromosome"/>
</dbReference>
<comment type="function">
    <text evidence="5">An accessory protein needed during the final step in the assembly of 30S ribosomal subunit, possibly for assembly of the head region. Essential for efficient processing of 16S rRNA. May be needed both before and after RbfA during the maturation of 16S rRNA. It has affinity for free ribosomal 30S subunits but not for 70S ribosomes.</text>
</comment>
<comment type="domain">
    <text evidence="5">The PRC barrel domain binds ribosomal protein uS19.</text>
</comment>
<evidence type="ECO:0000256" key="2">
    <source>
        <dbReference type="ARBA" id="ARBA00022517"/>
    </source>
</evidence>
<sequence length="193" mass="20847">MSEDRILIARIGAAHGVRGEVRVKPFGDDPLSFCDYGPLETADGKRRLVVKSARLQKAMVVTRFEGIDDRNAAEALNGLDLYIPRDALPELDDEDEFYHTDLLGLEAVSPDGETLGKIVALPDFGAGTLVEIRPEGAASFYVPFTREAVPEIDLAAGKVLIVVPESTDAEPQDDEPQDGEERDPRADDDGAAG</sequence>
<feature type="region of interest" description="Disordered" evidence="6">
    <location>
        <begin position="163"/>
        <end position="193"/>
    </location>
</feature>
<dbReference type="PANTHER" id="PTHR33692:SF1">
    <property type="entry name" value="RIBOSOME MATURATION FACTOR RIMM"/>
    <property type="match status" value="1"/>
</dbReference>
<dbReference type="GO" id="GO:0005840">
    <property type="term" value="C:ribosome"/>
    <property type="evidence" value="ECO:0007669"/>
    <property type="project" value="InterPro"/>
</dbReference>
<feature type="domain" description="RimM N-terminal" evidence="7">
    <location>
        <begin position="8"/>
        <end position="86"/>
    </location>
</feature>
<keyword evidence="1 5" id="KW-0963">Cytoplasm</keyword>
<comment type="subunit">
    <text evidence="5">Binds ribosomal protein uS19.</text>
</comment>
<dbReference type="GO" id="GO:0042274">
    <property type="term" value="P:ribosomal small subunit biogenesis"/>
    <property type="evidence" value="ECO:0007669"/>
    <property type="project" value="UniProtKB-UniRule"/>
</dbReference>
<evidence type="ECO:0000256" key="4">
    <source>
        <dbReference type="ARBA" id="ARBA00023186"/>
    </source>
</evidence>
<dbReference type="Pfam" id="PF24986">
    <property type="entry name" value="PRC_RimM"/>
    <property type="match status" value="1"/>
</dbReference>
<evidence type="ECO:0000313" key="10">
    <source>
        <dbReference type="Proteomes" id="UP000435648"/>
    </source>
</evidence>
<evidence type="ECO:0000256" key="6">
    <source>
        <dbReference type="SAM" id="MobiDB-lite"/>
    </source>
</evidence>
<evidence type="ECO:0000259" key="7">
    <source>
        <dbReference type="Pfam" id="PF01782"/>
    </source>
</evidence>
<reference evidence="9 10" key="1">
    <citation type="submission" date="2019-12" db="EMBL/GenBank/DDBJ databases">
        <title>The genome of Stappia indica PHM037.</title>
        <authorList>
            <person name="Kacar D."/>
            <person name="Galan B."/>
            <person name="Canedo L."/>
            <person name="Rodriguez P."/>
            <person name="de la Calle F."/>
            <person name="Garcia J.L."/>
        </authorList>
    </citation>
    <scope>NUCLEOTIDE SEQUENCE [LARGE SCALE GENOMIC DNA]</scope>
    <source>
        <strain evidence="9 10">PHM037</strain>
    </source>
</reference>
<dbReference type="NCBIfam" id="TIGR02273">
    <property type="entry name" value="16S_RimM"/>
    <property type="match status" value="1"/>
</dbReference>
<keyword evidence="3 5" id="KW-0698">rRNA processing</keyword>
<organism evidence="9 10">
    <name type="scientific">Stappia indica</name>
    <dbReference type="NCBI Taxonomy" id="538381"/>
    <lineage>
        <taxon>Bacteria</taxon>
        <taxon>Pseudomonadati</taxon>
        <taxon>Pseudomonadota</taxon>
        <taxon>Alphaproteobacteria</taxon>
        <taxon>Hyphomicrobiales</taxon>
        <taxon>Stappiaceae</taxon>
        <taxon>Stappia</taxon>
    </lineage>
</organism>
<dbReference type="InterPro" id="IPR002676">
    <property type="entry name" value="RimM_N"/>
</dbReference>
<name>A0A857C9B8_9HYPH</name>
<dbReference type="InterPro" id="IPR009000">
    <property type="entry name" value="Transl_B-barrel_sf"/>
</dbReference>
<dbReference type="Pfam" id="PF01782">
    <property type="entry name" value="RimM"/>
    <property type="match status" value="1"/>
</dbReference>
<dbReference type="GO" id="GO:0043022">
    <property type="term" value="F:ribosome binding"/>
    <property type="evidence" value="ECO:0007669"/>
    <property type="project" value="InterPro"/>
</dbReference>
<dbReference type="HAMAP" id="MF_00014">
    <property type="entry name" value="Ribosome_mat_RimM"/>
    <property type="match status" value="1"/>
</dbReference>
<dbReference type="InterPro" id="IPR056792">
    <property type="entry name" value="PRC_RimM"/>
</dbReference>
<dbReference type="AlphaFoldDB" id="A0A857C9B8"/>
<evidence type="ECO:0000256" key="1">
    <source>
        <dbReference type="ARBA" id="ARBA00022490"/>
    </source>
</evidence>